<gene>
    <name evidence="1" type="ORF">J2S08_002829</name>
</gene>
<evidence type="ECO:0000313" key="1">
    <source>
        <dbReference type="EMBL" id="MDQ0176950.1"/>
    </source>
</evidence>
<reference evidence="1 2" key="1">
    <citation type="submission" date="2023-07" db="EMBL/GenBank/DDBJ databases">
        <title>Genomic Encyclopedia of Type Strains, Phase IV (KMG-IV): sequencing the most valuable type-strain genomes for metagenomic binning, comparative biology and taxonomic classification.</title>
        <authorList>
            <person name="Goeker M."/>
        </authorList>
    </citation>
    <scope>NUCLEOTIDE SEQUENCE [LARGE SCALE GENOMIC DNA]</scope>
    <source>
        <strain evidence="1 2">DSM 23837</strain>
    </source>
</reference>
<comment type="caution">
    <text evidence="1">The sequence shown here is derived from an EMBL/GenBank/DDBJ whole genome shotgun (WGS) entry which is preliminary data.</text>
</comment>
<evidence type="ECO:0000313" key="2">
    <source>
        <dbReference type="Proteomes" id="UP001223586"/>
    </source>
</evidence>
<dbReference type="RefSeq" id="WP_307230517.1">
    <property type="nucleotide sequence ID" value="NZ_JAUSTT010000017.1"/>
</dbReference>
<name>A0ABT9WUH8_9BACI</name>
<dbReference type="Proteomes" id="UP001223586">
    <property type="component" value="Unassembled WGS sequence"/>
</dbReference>
<organism evidence="1 2">
    <name type="scientific">Bacillus chungangensis</name>
    <dbReference type="NCBI Taxonomy" id="587633"/>
    <lineage>
        <taxon>Bacteria</taxon>
        <taxon>Bacillati</taxon>
        <taxon>Bacillota</taxon>
        <taxon>Bacilli</taxon>
        <taxon>Bacillales</taxon>
        <taxon>Bacillaceae</taxon>
        <taxon>Bacillus</taxon>
    </lineage>
</organism>
<sequence length="110" mass="12462">MNTKVSRFGSNVPLTKEELENLYKSVVNSDPELFGHDSGGSYVIEIPATYRSYDNKVVKEAADVLVAYIMKRILKKITDNVFANWTFTKLFGWAKNFPKKTYVGSWVSSA</sequence>
<keyword evidence="2" id="KW-1185">Reference proteome</keyword>
<protein>
    <submittedName>
        <fullName evidence="1">Uncharacterized protein</fullName>
    </submittedName>
</protein>
<dbReference type="EMBL" id="JAUSTT010000017">
    <property type="protein sequence ID" value="MDQ0176950.1"/>
    <property type="molecule type" value="Genomic_DNA"/>
</dbReference>
<proteinExistence type="predicted"/>
<accession>A0ABT9WUH8</accession>